<keyword evidence="1 4" id="KW-0328">Glycosyltransferase</keyword>
<dbReference type="EMBL" id="JBEXPZ010000009">
    <property type="protein sequence ID" value="MET9844688.1"/>
    <property type="molecule type" value="Genomic_DNA"/>
</dbReference>
<dbReference type="Proteomes" id="UP001550210">
    <property type="component" value="Unassembled WGS sequence"/>
</dbReference>
<evidence type="ECO:0000256" key="2">
    <source>
        <dbReference type="ARBA" id="ARBA00022679"/>
    </source>
</evidence>
<evidence type="ECO:0000313" key="4">
    <source>
        <dbReference type="EMBL" id="MET9844688.1"/>
    </source>
</evidence>
<evidence type="ECO:0000259" key="3">
    <source>
        <dbReference type="Pfam" id="PF13439"/>
    </source>
</evidence>
<dbReference type="EC" id="2.4.-.-" evidence="4"/>
<accession>A0ABV2UT04</accession>
<name>A0ABV2UT04_9ACTN</name>
<protein>
    <submittedName>
        <fullName evidence="4">Glycosyltransferase family 4 protein</fullName>
        <ecNumber evidence="4">2.4.-.-</ecNumber>
    </submittedName>
</protein>
<dbReference type="InterPro" id="IPR050194">
    <property type="entry name" value="Glycosyltransferase_grp1"/>
</dbReference>
<evidence type="ECO:0000256" key="1">
    <source>
        <dbReference type="ARBA" id="ARBA00022676"/>
    </source>
</evidence>
<dbReference type="PANTHER" id="PTHR45947">
    <property type="entry name" value="SULFOQUINOVOSYL TRANSFERASE SQD2"/>
    <property type="match status" value="1"/>
</dbReference>
<proteinExistence type="predicted"/>
<feature type="domain" description="Glycosyltransferase subfamily 4-like N-terminal" evidence="3">
    <location>
        <begin position="35"/>
        <end position="219"/>
    </location>
</feature>
<gene>
    <name evidence="4" type="ORF">ABZZ21_08905</name>
</gene>
<sequence length="417" mass="44551">MNETAHLRADGPPGRPATYRVALVHSFYSSHQPSGENTVVLDQAEALRAAGHEVTVVAAHTDALQAEPGYSLRAAIRVATGHGRSPLAELKRFAPDVTHVHNLFPNFGTSWLERWPGALVATVHNYRPACAAGTLFRDGRMCTACPDGDRWAGLRHGCYRAARSATLPLAWAGRRGPAMHPVLRRAHRLVVLSEYSRDFYLGFGFPPRKLALVPNFVDASGAACAMDATTDSTVEEPATPWVFAGRLSQEKGIVPLLQSWPENEPLDVIGSGPLESACGAAAPEGVRLVGALSRQQLRGLLPRYTGLIFPSVCPEMAPVVYQEALAAGLPVLALAGSAAADSVLRHGTGAVYNRADELPHALAAAHKRFPALRERCRRVHAELYAAPSWAATMASVYAQAIECAAGRRGSDISEAAC</sequence>
<dbReference type="GO" id="GO:0016757">
    <property type="term" value="F:glycosyltransferase activity"/>
    <property type="evidence" value="ECO:0007669"/>
    <property type="project" value="UniProtKB-KW"/>
</dbReference>
<reference evidence="4 5" key="1">
    <citation type="submission" date="2024-06" db="EMBL/GenBank/DDBJ databases">
        <title>The Natural Products Discovery Center: Release of the First 8490 Sequenced Strains for Exploring Actinobacteria Biosynthetic Diversity.</title>
        <authorList>
            <person name="Kalkreuter E."/>
            <person name="Kautsar S.A."/>
            <person name="Yang D."/>
            <person name="Bader C.D."/>
            <person name="Teijaro C.N."/>
            <person name="Fluegel L."/>
            <person name="Davis C.M."/>
            <person name="Simpson J.R."/>
            <person name="Lauterbach L."/>
            <person name="Steele A.D."/>
            <person name="Gui C."/>
            <person name="Meng S."/>
            <person name="Li G."/>
            <person name="Viehrig K."/>
            <person name="Ye F."/>
            <person name="Su P."/>
            <person name="Kiefer A.F."/>
            <person name="Nichols A."/>
            <person name="Cepeda A.J."/>
            <person name="Yan W."/>
            <person name="Fan B."/>
            <person name="Jiang Y."/>
            <person name="Adhikari A."/>
            <person name="Zheng C.-J."/>
            <person name="Schuster L."/>
            <person name="Cowan T.M."/>
            <person name="Smanski M.J."/>
            <person name="Chevrette M.G."/>
            <person name="De Carvalho L.P.S."/>
            <person name="Shen B."/>
        </authorList>
    </citation>
    <scope>NUCLEOTIDE SEQUENCE [LARGE SCALE GENOMIC DNA]</scope>
    <source>
        <strain evidence="4 5">NPDC006434</strain>
    </source>
</reference>
<keyword evidence="2 4" id="KW-0808">Transferase</keyword>
<dbReference type="Pfam" id="PF13692">
    <property type="entry name" value="Glyco_trans_1_4"/>
    <property type="match status" value="1"/>
</dbReference>
<comment type="caution">
    <text evidence="4">The sequence shown here is derived from an EMBL/GenBank/DDBJ whole genome shotgun (WGS) entry which is preliminary data.</text>
</comment>
<dbReference type="Pfam" id="PF13439">
    <property type="entry name" value="Glyco_transf_4"/>
    <property type="match status" value="1"/>
</dbReference>
<dbReference type="Gene3D" id="3.40.50.2000">
    <property type="entry name" value="Glycogen Phosphorylase B"/>
    <property type="match status" value="2"/>
</dbReference>
<dbReference type="PANTHER" id="PTHR45947:SF13">
    <property type="entry name" value="TRANSFERASE"/>
    <property type="match status" value="1"/>
</dbReference>
<dbReference type="SUPFAM" id="SSF53756">
    <property type="entry name" value="UDP-Glycosyltransferase/glycogen phosphorylase"/>
    <property type="match status" value="1"/>
</dbReference>
<dbReference type="CDD" id="cd03801">
    <property type="entry name" value="GT4_PimA-like"/>
    <property type="match status" value="1"/>
</dbReference>
<dbReference type="RefSeq" id="WP_355394651.1">
    <property type="nucleotide sequence ID" value="NZ_JBEGHN010000012.1"/>
</dbReference>
<keyword evidence="5" id="KW-1185">Reference proteome</keyword>
<dbReference type="InterPro" id="IPR028098">
    <property type="entry name" value="Glyco_trans_4-like_N"/>
</dbReference>
<organism evidence="4 5">
    <name type="scientific">Streptomyces ossamyceticus</name>
    <dbReference type="NCBI Taxonomy" id="249581"/>
    <lineage>
        <taxon>Bacteria</taxon>
        <taxon>Bacillati</taxon>
        <taxon>Actinomycetota</taxon>
        <taxon>Actinomycetes</taxon>
        <taxon>Kitasatosporales</taxon>
        <taxon>Streptomycetaceae</taxon>
        <taxon>Streptomyces</taxon>
    </lineage>
</organism>
<evidence type="ECO:0000313" key="5">
    <source>
        <dbReference type="Proteomes" id="UP001550210"/>
    </source>
</evidence>